<evidence type="ECO:0000313" key="2">
    <source>
        <dbReference type="EMBL" id="RZS80096.1"/>
    </source>
</evidence>
<dbReference type="Proteomes" id="UP000293638">
    <property type="component" value="Unassembled WGS sequence"/>
</dbReference>
<dbReference type="GO" id="GO:0016020">
    <property type="term" value="C:membrane"/>
    <property type="evidence" value="ECO:0007669"/>
    <property type="project" value="InterPro"/>
</dbReference>
<dbReference type="RefSeq" id="WP_130494302.1">
    <property type="nucleotide sequence ID" value="NZ_SGXD01000005.1"/>
</dbReference>
<dbReference type="PANTHER" id="PTHR35335">
    <property type="entry name" value="UPF0716 PROTEIN FXSA"/>
    <property type="match status" value="1"/>
</dbReference>
<dbReference type="EMBL" id="SGXD01000005">
    <property type="protein sequence ID" value="RZS80096.1"/>
    <property type="molecule type" value="Genomic_DNA"/>
</dbReference>
<dbReference type="PANTHER" id="PTHR35335:SF1">
    <property type="entry name" value="UPF0716 PROTEIN FXSA"/>
    <property type="match status" value="1"/>
</dbReference>
<comment type="caution">
    <text evidence="2">The sequence shown here is derived from an EMBL/GenBank/DDBJ whole genome shotgun (WGS) entry which is preliminary data.</text>
</comment>
<dbReference type="NCBIfam" id="NF008528">
    <property type="entry name" value="PRK11463.1-2"/>
    <property type="match status" value="1"/>
</dbReference>
<proteinExistence type="predicted"/>
<name>A0A4Q7NB04_9ACTN</name>
<organism evidence="2 3">
    <name type="scientific">Motilibacter rhizosphaerae</name>
    <dbReference type="NCBI Taxonomy" id="598652"/>
    <lineage>
        <taxon>Bacteria</taxon>
        <taxon>Bacillati</taxon>
        <taxon>Actinomycetota</taxon>
        <taxon>Actinomycetes</taxon>
        <taxon>Motilibacterales</taxon>
        <taxon>Motilibacteraceae</taxon>
        <taxon>Motilibacter</taxon>
    </lineage>
</organism>
<evidence type="ECO:0000313" key="3">
    <source>
        <dbReference type="Proteomes" id="UP000293638"/>
    </source>
</evidence>
<gene>
    <name evidence="2" type="ORF">EV189_3576</name>
</gene>
<feature type="transmembrane region" description="Helical" evidence="1">
    <location>
        <begin position="72"/>
        <end position="101"/>
    </location>
</feature>
<accession>A0A4Q7NB04</accession>
<dbReference type="AlphaFoldDB" id="A0A4Q7NB04"/>
<dbReference type="OrthoDB" id="9792788at2"/>
<keyword evidence="1" id="KW-0472">Membrane</keyword>
<evidence type="ECO:0000256" key="1">
    <source>
        <dbReference type="SAM" id="Phobius"/>
    </source>
</evidence>
<sequence>MPLLLVVVFLVVPIAEIAVIIRVGEAIGGWQTFGLLVLESLLGGWIVKREGRRAWRELRASLARGGLPTTELLDAALVLIGGTLLLTPGFLTDVVGFFLVLPPTRPLARRLAMRTITRRVARRAERTVAGWGRPGAPRDGRVVPGDVIEGQVVEGHVVDDSRDGRDGGRGRTR</sequence>
<protein>
    <submittedName>
        <fullName evidence="2">UPF0716 protein FxsA</fullName>
    </submittedName>
</protein>
<reference evidence="2 3" key="1">
    <citation type="submission" date="2019-02" db="EMBL/GenBank/DDBJ databases">
        <title>Genomic Encyclopedia of Type Strains, Phase IV (KMG-IV): sequencing the most valuable type-strain genomes for metagenomic binning, comparative biology and taxonomic classification.</title>
        <authorList>
            <person name="Goeker M."/>
        </authorList>
    </citation>
    <scope>NUCLEOTIDE SEQUENCE [LARGE SCALE GENOMIC DNA]</scope>
    <source>
        <strain evidence="2 3">DSM 45622</strain>
    </source>
</reference>
<keyword evidence="1" id="KW-1133">Transmembrane helix</keyword>
<keyword evidence="1" id="KW-0812">Transmembrane</keyword>
<dbReference type="InterPro" id="IPR007313">
    <property type="entry name" value="FxsA"/>
</dbReference>
<keyword evidence="3" id="KW-1185">Reference proteome</keyword>
<dbReference type="Pfam" id="PF04186">
    <property type="entry name" value="FxsA"/>
    <property type="match status" value="1"/>
</dbReference>